<keyword evidence="7" id="KW-1185">Reference proteome</keyword>
<dbReference type="NCBIfam" id="NF008453">
    <property type="entry name" value="PRK11308.1"/>
    <property type="match status" value="2"/>
</dbReference>
<evidence type="ECO:0000313" key="6">
    <source>
        <dbReference type="EMBL" id="MFC5002726.1"/>
    </source>
</evidence>
<keyword evidence="3" id="KW-0547">Nucleotide-binding</keyword>
<dbReference type="Gene3D" id="3.40.50.300">
    <property type="entry name" value="P-loop containing nucleotide triphosphate hydrolases"/>
    <property type="match status" value="2"/>
</dbReference>
<dbReference type="SMART" id="SM00382">
    <property type="entry name" value="AAA"/>
    <property type="match status" value="2"/>
</dbReference>
<dbReference type="InterPro" id="IPR013563">
    <property type="entry name" value="Oligopep_ABC_C"/>
</dbReference>
<evidence type="ECO:0000256" key="1">
    <source>
        <dbReference type="ARBA" id="ARBA00005417"/>
    </source>
</evidence>
<dbReference type="PANTHER" id="PTHR43776">
    <property type="entry name" value="TRANSPORT ATP-BINDING PROTEIN"/>
    <property type="match status" value="1"/>
</dbReference>
<comment type="caution">
    <text evidence="6">The sequence shown here is derived from an EMBL/GenBank/DDBJ whole genome shotgun (WGS) entry which is preliminary data.</text>
</comment>
<reference evidence="7" key="1">
    <citation type="journal article" date="2019" name="Int. J. Syst. Evol. Microbiol.">
        <title>The Global Catalogue of Microorganisms (GCM) 10K type strain sequencing project: providing services to taxonomists for standard genome sequencing and annotation.</title>
        <authorList>
            <consortium name="The Broad Institute Genomics Platform"/>
            <consortium name="The Broad Institute Genome Sequencing Center for Infectious Disease"/>
            <person name="Wu L."/>
            <person name="Ma J."/>
        </authorList>
    </citation>
    <scope>NUCLEOTIDE SEQUENCE [LARGE SCALE GENOMIC DNA]</scope>
    <source>
        <strain evidence="7">CGMCC 4.7152</strain>
    </source>
</reference>
<dbReference type="CDD" id="cd03257">
    <property type="entry name" value="ABC_NikE_OppD_transporters"/>
    <property type="match status" value="2"/>
</dbReference>
<evidence type="ECO:0000259" key="5">
    <source>
        <dbReference type="PROSITE" id="PS50893"/>
    </source>
</evidence>
<dbReference type="PANTHER" id="PTHR43776:SF7">
    <property type="entry name" value="D,D-DIPEPTIDE TRANSPORT ATP-BINDING PROTEIN DDPF-RELATED"/>
    <property type="match status" value="1"/>
</dbReference>
<name>A0ABV9W271_9ACTN</name>
<dbReference type="InterPro" id="IPR050319">
    <property type="entry name" value="ABC_transp_ATP-bind"/>
</dbReference>
<dbReference type="InterPro" id="IPR003593">
    <property type="entry name" value="AAA+_ATPase"/>
</dbReference>
<gene>
    <name evidence="6" type="ORF">ACFPIJ_33475</name>
</gene>
<keyword evidence="4 6" id="KW-0067">ATP-binding</keyword>
<dbReference type="InterPro" id="IPR027417">
    <property type="entry name" value="P-loop_NTPase"/>
</dbReference>
<protein>
    <submittedName>
        <fullName evidence="6">ABC transporter ATP-binding protein</fullName>
    </submittedName>
</protein>
<dbReference type="Pfam" id="PF08352">
    <property type="entry name" value="oligo_HPY"/>
    <property type="match status" value="2"/>
</dbReference>
<dbReference type="PROSITE" id="PS50893">
    <property type="entry name" value="ABC_TRANSPORTER_2"/>
    <property type="match status" value="2"/>
</dbReference>
<evidence type="ECO:0000313" key="7">
    <source>
        <dbReference type="Proteomes" id="UP001595912"/>
    </source>
</evidence>
<dbReference type="GO" id="GO:0005524">
    <property type="term" value="F:ATP binding"/>
    <property type="evidence" value="ECO:0007669"/>
    <property type="project" value="UniProtKB-KW"/>
</dbReference>
<dbReference type="RefSeq" id="WP_380121083.1">
    <property type="nucleotide sequence ID" value="NZ_JBHSIU010000042.1"/>
</dbReference>
<accession>A0ABV9W271</accession>
<dbReference type="NCBIfam" id="NF007739">
    <property type="entry name" value="PRK10419.1"/>
    <property type="match status" value="2"/>
</dbReference>
<proteinExistence type="inferred from homology"/>
<organism evidence="6 7">
    <name type="scientific">Dactylosporangium cerinum</name>
    <dbReference type="NCBI Taxonomy" id="1434730"/>
    <lineage>
        <taxon>Bacteria</taxon>
        <taxon>Bacillati</taxon>
        <taxon>Actinomycetota</taxon>
        <taxon>Actinomycetes</taxon>
        <taxon>Micromonosporales</taxon>
        <taxon>Micromonosporaceae</taxon>
        <taxon>Dactylosporangium</taxon>
    </lineage>
</organism>
<evidence type="ECO:0000256" key="3">
    <source>
        <dbReference type="ARBA" id="ARBA00022741"/>
    </source>
</evidence>
<feature type="domain" description="ABC transporter" evidence="5">
    <location>
        <begin position="338"/>
        <end position="571"/>
    </location>
</feature>
<evidence type="ECO:0000256" key="4">
    <source>
        <dbReference type="ARBA" id="ARBA00022840"/>
    </source>
</evidence>
<feature type="domain" description="ABC transporter" evidence="5">
    <location>
        <begin position="5"/>
        <end position="248"/>
    </location>
</feature>
<dbReference type="InterPro" id="IPR003439">
    <property type="entry name" value="ABC_transporter-like_ATP-bd"/>
</dbReference>
<dbReference type="Pfam" id="PF00005">
    <property type="entry name" value="ABC_tran"/>
    <property type="match status" value="2"/>
</dbReference>
<dbReference type="EMBL" id="JBHSIU010000042">
    <property type="protein sequence ID" value="MFC5002726.1"/>
    <property type="molecule type" value="Genomic_DNA"/>
</dbReference>
<dbReference type="NCBIfam" id="TIGR01727">
    <property type="entry name" value="oligo_HPY"/>
    <property type="match status" value="1"/>
</dbReference>
<dbReference type="PROSITE" id="PS00211">
    <property type="entry name" value="ABC_TRANSPORTER_1"/>
    <property type="match status" value="2"/>
</dbReference>
<dbReference type="InterPro" id="IPR017871">
    <property type="entry name" value="ABC_transporter-like_CS"/>
</dbReference>
<dbReference type="Proteomes" id="UP001595912">
    <property type="component" value="Unassembled WGS sequence"/>
</dbReference>
<dbReference type="SUPFAM" id="SSF52540">
    <property type="entry name" value="P-loop containing nucleoside triphosphate hydrolases"/>
    <property type="match status" value="2"/>
</dbReference>
<comment type="similarity">
    <text evidence="1">Belongs to the ABC transporter superfamily.</text>
</comment>
<evidence type="ECO:0000256" key="2">
    <source>
        <dbReference type="ARBA" id="ARBA00022448"/>
    </source>
</evidence>
<sequence>MSTGLSVEALSAAYGPATVLHEVSFTVRPGETFGIVGESGCGKTTLGYLLGGHLQPGGRHTGGRVDVDGTDVLALNAAQLRRWRRDGVAFVHQDAAGALDPTMRIGAQVAEVLRLRGLGRRAATAEAAELLRRVQLPADAGRRYPHQLSGGQQQRVMIAGVLAARPRLLVLDEPTTGLDAAVQVGVLDLLAQLREELSAAVVLISHDLGLVGRHCDRVGVLYAGRLVEVGPVAEILAGPAHPYTTGLLDSVPRLGAPRHVRRLLPIAGQPPRLGETSHGCAFAARCPVADAACTAAEPALDEQAVQGRAVRCLHPGTATGSPAVASPEPARAPAAPLLEVRGLVRGYGRTVVLDHVDLSIGAGEVVGLVGESGSGKTTLARAIAGLHPGGAGALRFAGDALPARLRRRDPAVRRRIQMVFQNPDTTLNPSHPVRRILERAVRTLRGRQDVATLAARTHLDDDVLRRRPGRLSGGQQQRVAIARSFAGEPALVICDEPVSALDVSVQAAVLELLAEQRGRTGTSYLFISHDLAVVGYLADRVAVLYRGVLVEHGPAATVLAGPHHPYTATLVGADPAGPGPSTPTTGAACRFFDACGRRITGLCDTTRPPAAERTPGHVVLCHLESEALPRTQPLTPARGAHR</sequence>
<keyword evidence="2" id="KW-0813">Transport</keyword>